<dbReference type="SUPFAM" id="SSF57903">
    <property type="entry name" value="FYVE/PHD zinc finger"/>
    <property type="match status" value="1"/>
</dbReference>
<dbReference type="PANTHER" id="PTHR12618:SF20">
    <property type="entry name" value="PHD AND RING FINGER DOMAIN-CONTAINING PROTEIN 1"/>
    <property type="match status" value="1"/>
</dbReference>
<dbReference type="InterPro" id="IPR001841">
    <property type="entry name" value="Znf_RING"/>
</dbReference>
<feature type="region of interest" description="Disordered" evidence="6">
    <location>
        <begin position="473"/>
        <end position="591"/>
    </location>
</feature>
<dbReference type="SUPFAM" id="SSF57850">
    <property type="entry name" value="RING/U-box"/>
    <property type="match status" value="1"/>
</dbReference>
<evidence type="ECO:0000313" key="10">
    <source>
        <dbReference type="Proteomes" id="UP001286456"/>
    </source>
</evidence>
<evidence type="ECO:0000256" key="2">
    <source>
        <dbReference type="ARBA" id="ARBA00022771"/>
    </source>
</evidence>
<name>A0AAE0MJC1_9PEZI</name>
<feature type="compositionally biased region" description="Low complexity" evidence="6">
    <location>
        <begin position="473"/>
        <end position="488"/>
    </location>
</feature>
<dbReference type="PROSITE" id="PS01359">
    <property type="entry name" value="ZF_PHD_1"/>
    <property type="match status" value="1"/>
</dbReference>
<feature type="compositionally biased region" description="Low complexity" evidence="6">
    <location>
        <begin position="418"/>
        <end position="429"/>
    </location>
</feature>
<dbReference type="GO" id="GO:0008270">
    <property type="term" value="F:zinc ion binding"/>
    <property type="evidence" value="ECO:0007669"/>
    <property type="project" value="UniProtKB-KW"/>
</dbReference>
<keyword evidence="10" id="KW-1185">Reference proteome</keyword>
<dbReference type="PROSITE" id="PS50016">
    <property type="entry name" value="ZF_PHD_2"/>
    <property type="match status" value="1"/>
</dbReference>
<protein>
    <recommendedName>
        <fullName evidence="11">PHD and RING finger domain-containing protein</fullName>
    </recommendedName>
</protein>
<feature type="coiled-coil region" evidence="5">
    <location>
        <begin position="290"/>
        <end position="317"/>
    </location>
</feature>
<dbReference type="Pfam" id="PF13639">
    <property type="entry name" value="zf-RING_2"/>
    <property type="match status" value="1"/>
</dbReference>
<evidence type="ECO:0008006" key="11">
    <source>
        <dbReference type="Google" id="ProtNLM"/>
    </source>
</evidence>
<keyword evidence="3" id="KW-0862">Zinc</keyword>
<feature type="compositionally biased region" description="Polar residues" evidence="6">
    <location>
        <begin position="544"/>
        <end position="555"/>
    </location>
</feature>
<organism evidence="9 10">
    <name type="scientific">Cercophora scortea</name>
    <dbReference type="NCBI Taxonomy" id="314031"/>
    <lineage>
        <taxon>Eukaryota</taxon>
        <taxon>Fungi</taxon>
        <taxon>Dikarya</taxon>
        <taxon>Ascomycota</taxon>
        <taxon>Pezizomycotina</taxon>
        <taxon>Sordariomycetes</taxon>
        <taxon>Sordariomycetidae</taxon>
        <taxon>Sordariales</taxon>
        <taxon>Lasiosphaeriaceae</taxon>
        <taxon>Cercophora</taxon>
    </lineage>
</organism>
<evidence type="ECO:0000256" key="1">
    <source>
        <dbReference type="ARBA" id="ARBA00022723"/>
    </source>
</evidence>
<dbReference type="CDD" id="cd15545">
    <property type="entry name" value="PHD_BAZ2A_like"/>
    <property type="match status" value="1"/>
</dbReference>
<keyword evidence="2 4" id="KW-0863">Zinc-finger</keyword>
<evidence type="ECO:0000259" key="7">
    <source>
        <dbReference type="PROSITE" id="PS50016"/>
    </source>
</evidence>
<gene>
    <name evidence="9" type="ORF">B0T19DRAFT_119853</name>
</gene>
<proteinExistence type="predicted"/>
<evidence type="ECO:0000313" key="9">
    <source>
        <dbReference type="EMBL" id="KAK3333214.1"/>
    </source>
</evidence>
<dbReference type="SMART" id="SM00249">
    <property type="entry name" value="PHD"/>
    <property type="match status" value="1"/>
</dbReference>
<dbReference type="InterPro" id="IPR013083">
    <property type="entry name" value="Znf_RING/FYVE/PHD"/>
</dbReference>
<dbReference type="Gene3D" id="3.30.40.10">
    <property type="entry name" value="Zinc/RING finger domain, C3HC4 (zinc finger)"/>
    <property type="match status" value="2"/>
</dbReference>
<feature type="region of interest" description="Disordered" evidence="6">
    <location>
        <begin position="17"/>
        <end position="42"/>
    </location>
</feature>
<dbReference type="InterPro" id="IPR011011">
    <property type="entry name" value="Znf_FYVE_PHD"/>
</dbReference>
<evidence type="ECO:0000256" key="4">
    <source>
        <dbReference type="PROSITE-ProRule" id="PRU00175"/>
    </source>
</evidence>
<dbReference type="EMBL" id="JAUEPO010000002">
    <property type="protein sequence ID" value="KAK3333214.1"/>
    <property type="molecule type" value="Genomic_DNA"/>
</dbReference>
<dbReference type="AlphaFoldDB" id="A0AAE0MJC1"/>
<evidence type="ECO:0000256" key="3">
    <source>
        <dbReference type="ARBA" id="ARBA00022833"/>
    </source>
</evidence>
<dbReference type="PROSITE" id="PS50089">
    <property type="entry name" value="ZF_RING_2"/>
    <property type="match status" value="1"/>
</dbReference>
<dbReference type="SMART" id="SM00184">
    <property type="entry name" value="RING"/>
    <property type="match status" value="2"/>
</dbReference>
<keyword evidence="5" id="KW-0175">Coiled coil</keyword>
<keyword evidence="1" id="KW-0479">Metal-binding</keyword>
<dbReference type="PANTHER" id="PTHR12618">
    <property type="entry name" value="PHD AND RING FINGER DOMAIN-CONTAINING PROTEIN 1"/>
    <property type="match status" value="1"/>
</dbReference>
<evidence type="ECO:0000259" key="8">
    <source>
        <dbReference type="PROSITE" id="PS50089"/>
    </source>
</evidence>
<feature type="domain" description="RING-type" evidence="8">
    <location>
        <begin position="92"/>
        <end position="115"/>
    </location>
</feature>
<feature type="compositionally biased region" description="Low complexity" evidence="6">
    <location>
        <begin position="25"/>
        <end position="36"/>
    </location>
</feature>
<reference evidence="9" key="2">
    <citation type="submission" date="2023-06" db="EMBL/GenBank/DDBJ databases">
        <authorList>
            <consortium name="Lawrence Berkeley National Laboratory"/>
            <person name="Haridas S."/>
            <person name="Hensen N."/>
            <person name="Bonometti L."/>
            <person name="Westerberg I."/>
            <person name="Brannstrom I.O."/>
            <person name="Guillou S."/>
            <person name="Cros-Aarteil S."/>
            <person name="Calhoun S."/>
            <person name="Kuo A."/>
            <person name="Mondo S."/>
            <person name="Pangilinan J."/>
            <person name="Riley R."/>
            <person name="Labutti K."/>
            <person name="Andreopoulos B."/>
            <person name="Lipzen A."/>
            <person name="Chen C."/>
            <person name="Yanf M."/>
            <person name="Daum C."/>
            <person name="Ng V."/>
            <person name="Clum A."/>
            <person name="Steindorff A."/>
            <person name="Ohm R."/>
            <person name="Martin F."/>
            <person name="Silar P."/>
            <person name="Natvig D."/>
            <person name="Lalanne C."/>
            <person name="Gautier V."/>
            <person name="Ament-Velasquez S.L."/>
            <person name="Kruys A."/>
            <person name="Hutchinson M.I."/>
            <person name="Powell A.J."/>
            <person name="Barry K."/>
            <person name="Miller A.N."/>
            <person name="Grigoriev I.V."/>
            <person name="Debuchy R."/>
            <person name="Gladieux P."/>
            <person name="Thoren M.H."/>
            <person name="Johannesson H."/>
        </authorList>
    </citation>
    <scope>NUCLEOTIDE SEQUENCE</scope>
    <source>
        <strain evidence="9">SMH4131-1</strain>
    </source>
</reference>
<accession>A0AAE0MJC1</accession>
<feature type="domain" description="PHD-type" evidence="7">
    <location>
        <begin position="163"/>
        <end position="211"/>
    </location>
</feature>
<dbReference type="InterPro" id="IPR019786">
    <property type="entry name" value="Zinc_finger_PHD-type_CS"/>
</dbReference>
<evidence type="ECO:0000256" key="5">
    <source>
        <dbReference type="SAM" id="Coils"/>
    </source>
</evidence>
<reference evidence="9" key="1">
    <citation type="journal article" date="2023" name="Mol. Phylogenet. Evol.">
        <title>Genome-scale phylogeny and comparative genomics of the fungal order Sordariales.</title>
        <authorList>
            <person name="Hensen N."/>
            <person name="Bonometti L."/>
            <person name="Westerberg I."/>
            <person name="Brannstrom I.O."/>
            <person name="Guillou S."/>
            <person name="Cros-Aarteil S."/>
            <person name="Calhoun S."/>
            <person name="Haridas S."/>
            <person name="Kuo A."/>
            <person name="Mondo S."/>
            <person name="Pangilinan J."/>
            <person name="Riley R."/>
            <person name="LaButti K."/>
            <person name="Andreopoulos B."/>
            <person name="Lipzen A."/>
            <person name="Chen C."/>
            <person name="Yan M."/>
            <person name="Daum C."/>
            <person name="Ng V."/>
            <person name="Clum A."/>
            <person name="Steindorff A."/>
            <person name="Ohm R.A."/>
            <person name="Martin F."/>
            <person name="Silar P."/>
            <person name="Natvig D.O."/>
            <person name="Lalanne C."/>
            <person name="Gautier V."/>
            <person name="Ament-Velasquez S.L."/>
            <person name="Kruys A."/>
            <person name="Hutchinson M.I."/>
            <person name="Powell A.J."/>
            <person name="Barry K."/>
            <person name="Miller A.N."/>
            <person name="Grigoriev I.V."/>
            <person name="Debuchy R."/>
            <person name="Gladieux P."/>
            <person name="Hiltunen Thoren M."/>
            <person name="Johannesson H."/>
        </authorList>
    </citation>
    <scope>NUCLEOTIDE SEQUENCE</scope>
    <source>
        <strain evidence="9">SMH4131-1</strain>
    </source>
</reference>
<dbReference type="Proteomes" id="UP001286456">
    <property type="component" value="Unassembled WGS sequence"/>
</dbReference>
<comment type="caution">
    <text evidence="9">The sequence shown here is derived from an EMBL/GenBank/DDBJ whole genome shotgun (WGS) entry which is preliminary data.</text>
</comment>
<dbReference type="InterPro" id="IPR047157">
    <property type="entry name" value="PHRF1/Atg35"/>
</dbReference>
<evidence type="ECO:0000256" key="6">
    <source>
        <dbReference type="SAM" id="MobiDB-lite"/>
    </source>
</evidence>
<dbReference type="InterPro" id="IPR001965">
    <property type="entry name" value="Znf_PHD"/>
</dbReference>
<dbReference type="InterPro" id="IPR019787">
    <property type="entry name" value="Znf_PHD-finger"/>
</dbReference>
<feature type="region of interest" description="Disordered" evidence="6">
    <location>
        <begin position="356"/>
        <end position="439"/>
    </location>
</feature>
<sequence>MADQCIVCLEVLEVEPTAAPPSPPSTSTSTSASSNGTGTGTVVAPVSPFQSVTAPKLPAVVAEPATATASALTNPIIPPTLYRDNVAQIQICGHVLHEACLREWSEKANSCPICRQTFHTVHVYDKVGGTRVSSHEVEDKKQVAEFDHYAWIADNPEVEEEDNTPCPICNRADNEETLLLCDACDTPYHTYCMGLDEVPSGHWFCIECEDTFGSEVVDAATPQNGSSSAQSSNRRYYMPRTQASMRRARQRARSDEWQGAWGRIAGRVWDALSIDLDYQDDDDHVVFETLRRTQQLRQQERQEHEHWQQRLNIASRQGARDVFANHIPEVFHGRPWAQSTQVTRDEERRAWGALERARELQDSAASRKRKSRSGTAEPSEAQQEPERKLKRPRTRRLPPQNGESSSAAENIAPPSNHAEPAAATPTEAAQGPAHTPAPSFLSSLLKEVEMSTPSDEQNLRNLFGPIPSVNDVSSPVLSPSSPSGYSSPRALSLTPPPNHAAKRASPQMTLSSHITPIYPPANFSPTRSLSPRKDSRSSSPTRKNMTLDSRSSPENSDSEPRGRQNGGLELRQPRPRRTRPAVLPRSENVSPARSPLPLELKANISNIVRDALRPLWQSHQLTADQYASINRDVSRKIYEEVKDPALVPENVKQTWEKMASNEVARAVAELKV</sequence>
<dbReference type="Pfam" id="PF00628">
    <property type="entry name" value="PHD"/>
    <property type="match status" value="1"/>
</dbReference>